<dbReference type="Proteomes" id="UP000828390">
    <property type="component" value="Unassembled WGS sequence"/>
</dbReference>
<dbReference type="InterPro" id="IPR050828">
    <property type="entry name" value="C-type_lectin/matrix_domain"/>
</dbReference>
<dbReference type="PANTHER" id="PTHR45710">
    <property type="entry name" value="C-TYPE LECTIN DOMAIN-CONTAINING PROTEIN 180"/>
    <property type="match status" value="1"/>
</dbReference>
<dbReference type="PANTHER" id="PTHR45710:SF26">
    <property type="entry name" value="RH26557P"/>
    <property type="match status" value="1"/>
</dbReference>
<gene>
    <name evidence="1" type="ORF">DPMN_150893</name>
</gene>
<keyword evidence="2" id="KW-1185">Reference proteome</keyword>
<protein>
    <recommendedName>
        <fullName evidence="3">C-type lectin domain-containing protein</fullName>
    </recommendedName>
</protein>
<sequence length="79" mass="9227">MQSDILKHPTWSADGTVCEEGWIGYHGNCYYFHNDTTLNYSDARQRCMSQNAELVSILSEDEYKFLADTRTSRLRLYLP</sequence>
<evidence type="ECO:0000313" key="2">
    <source>
        <dbReference type="Proteomes" id="UP000828390"/>
    </source>
</evidence>
<dbReference type="Gene3D" id="3.10.100.10">
    <property type="entry name" value="Mannose-Binding Protein A, subunit A"/>
    <property type="match status" value="1"/>
</dbReference>
<proteinExistence type="predicted"/>
<evidence type="ECO:0000313" key="1">
    <source>
        <dbReference type="EMBL" id="KAH3797315.1"/>
    </source>
</evidence>
<dbReference type="SUPFAM" id="SSF56436">
    <property type="entry name" value="C-type lectin-like"/>
    <property type="match status" value="1"/>
</dbReference>
<dbReference type="InterPro" id="IPR016187">
    <property type="entry name" value="CTDL_fold"/>
</dbReference>
<reference evidence="1" key="1">
    <citation type="journal article" date="2019" name="bioRxiv">
        <title>The Genome of the Zebra Mussel, Dreissena polymorpha: A Resource for Invasive Species Research.</title>
        <authorList>
            <person name="McCartney M.A."/>
            <person name="Auch B."/>
            <person name="Kono T."/>
            <person name="Mallez S."/>
            <person name="Zhang Y."/>
            <person name="Obille A."/>
            <person name="Becker A."/>
            <person name="Abrahante J.E."/>
            <person name="Garbe J."/>
            <person name="Badalamenti J.P."/>
            <person name="Herman A."/>
            <person name="Mangelson H."/>
            <person name="Liachko I."/>
            <person name="Sullivan S."/>
            <person name="Sone E.D."/>
            <person name="Koren S."/>
            <person name="Silverstein K.A.T."/>
            <person name="Beckman K.B."/>
            <person name="Gohl D.M."/>
        </authorList>
    </citation>
    <scope>NUCLEOTIDE SEQUENCE</scope>
    <source>
        <strain evidence="1">Duluth1</strain>
        <tissue evidence="1">Whole animal</tissue>
    </source>
</reference>
<name>A0A9D4J3R8_DREPO</name>
<dbReference type="AlphaFoldDB" id="A0A9D4J3R8"/>
<dbReference type="InterPro" id="IPR016186">
    <property type="entry name" value="C-type_lectin-like/link_sf"/>
</dbReference>
<dbReference type="EMBL" id="JAIWYP010000007">
    <property type="protein sequence ID" value="KAH3797315.1"/>
    <property type="molecule type" value="Genomic_DNA"/>
</dbReference>
<reference evidence="1" key="2">
    <citation type="submission" date="2020-11" db="EMBL/GenBank/DDBJ databases">
        <authorList>
            <person name="McCartney M.A."/>
            <person name="Auch B."/>
            <person name="Kono T."/>
            <person name="Mallez S."/>
            <person name="Becker A."/>
            <person name="Gohl D.M."/>
            <person name="Silverstein K.A.T."/>
            <person name="Koren S."/>
            <person name="Bechman K.B."/>
            <person name="Herman A."/>
            <person name="Abrahante J.E."/>
            <person name="Garbe J."/>
        </authorList>
    </citation>
    <scope>NUCLEOTIDE SEQUENCE</scope>
    <source>
        <strain evidence="1">Duluth1</strain>
        <tissue evidence="1">Whole animal</tissue>
    </source>
</reference>
<evidence type="ECO:0008006" key="3">
    <source>
        <dbReference type="Google" id="ProtNLM"/>
    </source>
</evidence>
<comment type="caution">
    <text evidence="1">The sequence shown here is derived from an EMBL/GenBank/DDBJ whole genome shotgun (WGS) entry which is preliminary data.</text>
</comment>
<organism evidence="1 2">
    <name type="scientific">Dreissena polymorpha</name>
    <name type="common">Zebra mussel</name>
    <name type="synonym">Mytilus polymorpha</name>
    <dbReference type="NCBI Taxonomy" id="45954"/>
    <lineage>
        <taxon>Eukaryota</taxon>
        <taxon>Metazoa</taxon>
        <taxon>Spiralia</taxon>
        <taxon>Lophotrochozoa</taxon>
        <taxon>Mollusca</taxon>
        <taxon>Bivalvia</taxon>
        <taxon>Autobranchia</taxon>
        <taxon>Heteroconchia</taxon>
        <taxon>Euheterodonta</taxon>
        <taxon>Imparidentia</taxon>
        <taxon>Neoheterodontei</taxon>
        <taxon>Myida</taxon>
        <taxon>Dreissenoidea</taxon>
        <taxon>Dreissenidae</taxon>
        <taxon>Dreissena</taxon>
    </lineage>
</organism>
<accession>A0A9D4J3R8</accession>